<dbReference type="Proteomes" id="UP000256253">
    <property type="component" value="Unassembled WGS sequence"/>
</dbReference>
<keyword evidence="1" id="KW-0732">Signal</keyword>
<dbReference type="Gene3D" id="3.30.70.2390">
    <property type="match status" value="2"/>
</dbReference>
<dbReference type="RefSeq" id="WP_115921953.1">
    <property type="nucleotide sequence ID" value="NZ_QTUA01000001.1"/>
</dbReference>
<accession>A0A3D9UKP0</accession>
<feature type="signal peptide" evidence="1">
    <location>
        <begin position="1"/>
        <end position="29"/>
    </location>
</feature>
<protein>
    <submittedName>
        <fullName evidence="3">LytR cell envelope-related transcriptional attenuator</fullName>
    </submittedName>
</protein>
<feature type="chain" id="PRO_5038939053" evidence="1">
    <location>
        <begin position="30"/>
        <end position="270"/>
    </location>
</feature>
<dbReference type="EMBL" id="QTUA01000001">
    <property type="protein sequence ID" value="REF29877.1"/>
    <property type="molecule type" value="Genomic_DNA"/>
</dbReference>
<name>A0A3D9UKP0_9MICO</name>
<proteinExistence type="predicted"/>
<feature type="domain" description="LytR/CpsA/Psr regulator C-terminal" evidence="2">
    <location>
        <begin position="62"/>
        <end position="147"/>
    </location>
</feature>
<gene>
    <name evidence="3" type="ORF">DFJ65_0859</name>
</gene>
<evidence type="ECO:0000313" key="4">
    <source>
        <dbReference type="Proteomes" id="UP000256253"/>
    </source>
</evidence>
<organism evidence="3 4">
    <name type="scientific">Calidifontibacter indicus</name>
    <dbReference type="NCBI Taxonomy" id="419650"/>
    <lineage>
        <taxon>Bacteria</taxon>
        <taxon>Bacillati</taxon>
        <taxon>Actinomycetota</taxon>
        <taxon>Actinomycetes</taxon>
        <taxon>Micrococcales</taxon>
        <taxon>Dermacoccaceae</taxon>
        <taxon>Calidifontibacter</taxon>
    </lineage>
</organism>
<feature type="domain" description="LytR/CpsA/Psr regulator C-terminal" evidence="2">
    <location>
        <begin position="159"/>
        <end position="247"/>
    </location>
</feature>
<dbReference type="InterPro" id="IPR027381">
    <property type="entry name" value="LytR/CpsA/Psr_C"/>
</dbReference>
<evidence type="ECO:0000313" key="3">
    <source>
        <dbReference type="EMBL" id="REF29877.1"/>
    </source>
</evidence>
<sequence length="270" mass="28593">MLWARTVNRHGARTALLVAGVLLSVTACSSDEPATKTTKSPVCPSSLPAPSFKVSLAQTFLNIYNASSTDGLASRAASELTWRGAHVLSTGNDPNPDDRPEPKAAEIRYGKNGKQVALNLATQVQNAVLYQDDRTNPTVDLILGDGFKFVPVPPPAADRVTLNVYNTTFKSGLSGTVAAALKQRGFKIAQTGNDPGGGFFPDDTAIIRYGEHGEPAARRVQLSVKGARLVKDGRKDETIDLLLGSKFEDVVPAAQATPTIEPTATRPPGC</sequence>
<evidence type="ECO:0000256" key="1">
    <source>
        <dbReference type="SAM" id="SignalP"/>
    </source>
</evidence>
<dbReference type="OrthoDB" id="4864198at2"/>
<keyword evidence="4" id="KW-1185">Reference proteome</keyword>
<comment type="caution">
    <text evidence="3">The sequence shown here is derived from an EMBL/GenBank/DDBJ whole genome shotgun (WGS) entry which is preliminary data.</text>
</comment>
<evidence type="ECO:0000259" key="2">
    <source>
        <dbReference type="Pfam" id="PF13399"/>
    </source>
</evidence>
<dbReference type="AlphaFoldDB" id="A0A3D9UKP0"/>
<reference evidence="3 4" key="1">
    <citation type="submission" date="2018-08" db="EMBL/GenBank/DDBJ databases">
        <title>Sequencing the genomes of 1000 actinobacteria strains.</title>
        <authorList>
            <person name="Klenk H.-P."/>
        </authorList>
    </citation>
    <scope>NUCLEOTIDE SEQUENCE [LARGE SCALE GENOMIC DNA]</scope>
    <source>
        <strain evidence="3 4">DSM 22967</strain>
    </source>
</reference>
<dbReference type="PROSITE" id="PS51257">
    <property type="entry name" value="PROKAR_LIPOPROTEIN"/>
    <property type="match status" value="1"/>
</dbReference>
<dbReference type="Pfam" id="PF13399">
    <property type="entry name" value="LytR_C"/>
    <property type="match status" value="2"/>
</dbReference>